<comment type="caution">
    <text evidence="3">The sequence shown here is derived from an EMBL/GenBank/DDBJ whole genome shotgun (WGS) entry which is preliminary data.</text>
</comment>
<feature type="region of interest" description="Disordered" evidence="1">
    <location>
        <begin position="162"/>
        <end position="229"/>
    </location>
</feature>
<feature type="transmembrane region" description="Helical" evidence="2">
    <location>
        <begin position="260"/>
        <end position="281"/>
    </location>
</feature>
<evidence type="ECO:0000256" key="2">
    <source>
        <dbReference type="SAM" id="Phobius"/>
    </source>
</evidence>
<evidence type="ECO:0000313" key="3">
    <source>
        <dbReference type="EMBL" id="KAJ4389135.1"/>
    </source>
</evidence>
<organism evidence="3 4">
    <name type="scientific">Gnomoniopsis smithogilvyi</name>
    <dbReference type="NCBI Taxonomy" id="1191159"/>
    <lineage>
        <taxon>Eukaryota</taxon>
        <taxon>Fungi</taxon>
        <taxon>Dikarya</taxon>
        <taxon>Ascomycota</taxon>
        <taxon>Pezizomycotina</taxon>
        <taxon>Sordariomycetes</taxon>
        <taxon>Sordariomycetidae</taxon>
        <taxon>Diaporthales</taxon>
        <taxon>Gnomoniaceae</taxon>
        <taxon>Gnomoniopsis</taxon>
    </lineage>
</organism>
<dbReference type="EMBL" id="JAPEVB010000004">
    <property type="protein sequence ID" value="KAJ4389135.1"/>
    <property type="molecule type" value="Genomic_DNA"/>
</dbReference>
<feature type="region of interest" description="Disordered" evidence="1">
    <location>
        <begin position="395"/>
        <end position="418"/>
    </location>
</feature>
<feature type="compositionally biased region" description="Polar residues" evidence="1">
    <location>
        <begin position="162"/>
        <end position="183"/>
    </location>
</feature>
<gene>
    <name evidence="3" type="ORF">N0V93_006597</name>
</gene>
<feature type="compositionally biased region" description="Low complexity" evidence="1">
    <location>
        <begin position="188"/>
        <end position="213"/>
    </location>
</feature>
<proteinExistence type="predicted"/>
<accession>A0A9W9CVS9</accession>
<evidence type="ECO:0000313" key="4">
    <source>
        <dbReference type="Proteomes" id="UP001140453"/>
    </source>
</evidence>
<keyword evidence="4" id="KW-1185">Reference proteome</keyword>
<keyword evidence="2" id="KW-1133">Transmembrane helix</keyword>
<evidence type="ECO:0000256" key="1">
    <source>
        <dbReference type="SAM" id="MobiDB-lite"/>
    </source>
</evidence>
<dbReference type="AlphaFoldDB" id="A0A9W9CVS9"/>
<feature type="region of interest" description="Disordered" evidence="1">
    <location>
        <begin position="1"/>
        <end position="25"/>
    </location>
</feature>
<feature type="region of interest" description="Disordered" evidence="1">
    <location>
        <begin position="288"/>
        <end position="315"/>
    </location>
</feature>
<dbReference type="Proteomes" id="UP001140453">
    <property type="component" value="Unassembled WGS sequence"/>
</dbReference>
<protein>
    <submittedName>
        <fullName evidence="3">Uncharacterized protein</fullName>
    </submittedName>
</protein>
<dbReference type="OrthoDB" id="5347452at2759"/>
<name>A0A9W9CVS9_9PEZI</name>
<keyword evidence="2" id="KW-0812">Transmembrane</keyword>
<reference evidence="3" key="1">
    <citation type="submission" date="2022-10" db="EMBL/GenBank/DDBJ databases">
        <title>Tapping the CABI collections for fungal endophytes: first genome assemblies for Collariella, Neodidymelliopsis, Ascochyta clinopodiicola, Didymella pomorum, Didymosphaeria variabile, Neocosmospora piperis and Neocucurbitaria cava.</title>
        <authorList>
            <person name="Hill R."/>
        </authorList>
    </citation>
    <scope>NUCLEOTIDE SEQUENCE</scope>
    <source>
        <strain evidence="3">IMI 355082</strain>
    </source>
</reference>
<sequence length="418" mass="43498">MTTRLQHYEPFSSPGPPGSSTTTPAPSIVSSSNLGKIYDEVLVITTVENAATCGWFSGFISQPYECSTSLSCATNLDNIIACSKKGDKSAFFSACIDLADATQEECSVSGVLCCNSINPSCMTLLWTANPMRSLVGCNAIASTWVMQDYPFEGGILTSSGAIDNPTSTLSSSERTPLSNTSQPPAAGSTHSSESSSQTHLRSPTLSSISSSGSDIVTPAPVPVSGPSFPTSSVTIPASNSNTLLPVKPIPSGGLSTGAEAGIGIGACAGLLALGLIALFLFKKSKTRATAQPEEPKNGTGGPLQDNPSGELPADVAPPARLARSLSTGWVGNGNEEYHMLEGASEVPVDMRGQGVGAVELPVSFVGMPPLGISQSQFSEYQTQASQYRRYSYITRNPQGSELYQGPPRKNSLRSESHI</sequence>
<keyword evidence="2" id="KW-0472">Membrane</keyword>